<feature type="compositionally biased region" description="Basic and acidic residues" evidence="1">
    <location>
        <begin position="63"/>
        <end position="74"/>
    </location>
</feature>
<proteinExistence type="predicted"/>
<dbReference type="AlphaFoldDB" id="A0A5B7I5C4"/>
<comment type="caution">
    <text evidence="2">The sequence shown here is derived from an EMBL/GenBank/DDBJ whole genome shotgun (WGS) entry which is preliminary data.</text>
</comment>
<protein>
    <submittedName>
        <fullName evidence="2">Uncharacterized protein</fullName>
    </submittedName>
</protein>
<reference evidence="2 3" key="1">
    <citation type="submission" date="2019-05" db="EMBL/GenBank/DDBJ databases">
        <title>Another draft genome of Portunus trituberculatus and its Hox gene families provides insights of decapod evolution.</title>
        <authorList>
            <person name="Jeong J.-H."/>
            <person name="Song I."/>
            <person name="Kim S."/>
            <person name="Choi T."/>
            <person name="Kim D."/>
            <person name="Ryu S."/>
            <person name="Kim W."/>
        </authorList>
    </citation>
    <scope>NUCLEOTIDE SEQUENCE [LARGE SCALE GENOMIC DNA]</scope>
    <source>
        <tissue evidence="2">Muscle</tissue>
    </source>
</reference>
<gene>
    <name evidence="2" type="ORF">E2C01_071989</name>
</gene>
<feature type="region of interest" description="Disordered" evidence="1">
    <location>
        <begin position="49"/>
        <end position="98"/>
    </location>
</feature>
<sequence length="98" mass="10255">MPGRWTTAFRHIGGGCEPSSLLPVFGGRGSGSIALSDTVGPRGTAVTVSSDVSMLRPSSSQEARSDTEGVREGWTETTGATIAGGPWRTYGHVHREKP</sequence>
<organism evidence="2 3">
    <name type="scientific">Portunus trituberculatus</name>
    <name type="common">Swimming crab</name>
    <name type="synonym">Neptunus trituberculatus</name>
    <dbReference type="NCBI Taxonomy" id="210409"/>
    <lineage>
        <taxon>Eukaryota</taxon>
        <taxon>Metazoa</taxon>
        <taxon>Ecdysozoa</taxon>
        <taxon>Arthropoda</taxon>
        <taxon>Crustacea</taxon>
        <taxon>Multicrustacea</taxon>
        <taxon>Malacostraca</taxon>
        <taxon>Eumalacostraca</taxon>
        <taxon>Eucarida</taxon>
        <taxon>Decapoda</taxon>
        <taxon>Pleocyemata</taxon>
        <taxon>Brachyura</taxon>
        <taxon>Eubrachyura</taxon>
        <taxon>Portunoidea</taxon>
        <taxon>Portunidae</taxon>
        <taxon>Portuninae</taxon>
        <taxon>Portunus</taxon>
    </lineage>
</organism>
<name>A0A5B7I5C4_PORTR</name>
<evidence type="ECO:0000313" key="3">
    <source>
        <dbReference type="Proteomes" id="UP000324222"/>
    </source>
</evidence>
<dbReference type="EMBL" id="VSRR010046076">
    <property type="protein sequence ID" value="MPC77533.1"/>
    <property type="molecule type" value="Genomic_DNA"/>
</dbReference>
<accession>A0A5B7I5C4</accession>
<evidence type="ECO:0000256" key="1">
    <source>
        <dbReference type="SAM" id="MobiDB-lite"/>
    </source>
</evidence>
<dbReference type="Proteomes" id="UP000324222">
    <property type="component" value="Unassembled WGS sequence"/>
</dbReference>
<evidence type="ECO:0000313" key="2">
    <source>
        <dbReference type="EMBL" id="MPC77533.1"/>
    </source>
</evidence>
<feature type="compositionally biased region" description="Polar residues" evidence="1">
    <location>
        <begin position="49"/>
        <end position="62"/>
    </location>
</feature>
<keyword evidence="3" id="KW-1185">Reference proteome</keyword>